<feature type="transmembrane region" description="Helical" evidence="2">
    <location>
        <begin position="18"/>
        <end position="40"/>
    </location>
</feature>
<evidence type="ECO:0000256" key="2">
    <source>
        <dbReference type="SAM" id="Phobius"/>
    </source>
</evidence>
<keyword evidence="2" id="KW-0812">Transmembrane</keyword>
<sequence length="205" mass="24035">MVTQGYTSFHKREFSCSYLSHVINIITAFYYGYGIIYGYVNRQAAEAEYRERQARELEEIKIKKTKIKAALYDGTSLKHHASRKKRIESLMYSTNQFHEYMPQYFKKKKECLDRNRGASRANTNLNKFLKRHNLRSQDNVLDIIYEPLVVSDDTKDIEFRPNKRVNNNNLYRISPQDTISSKRSRPSPISDDDSLEAGPLSLNLH</sequence>
<keyword evidence="2" id="KW-0472">Membrane</keyword>
<dbReference type="VEuPathDB" id="FungiDB:RhiirA1_461412"/>
<keyword evidence="4" id="KW-1185">Reference proteome</keyword>
<dbReference type="AlphaFoldDB" id="A0A2I1GKS2"/>
<reference evidence="3 4" key="1">
    <citation type="submission" date="2015-10" db="EMBL/GenBank/DDBJ databases">
        <title>Genome analyses suggest a sexual origin of heterokaryosis in a supposedly ancient asexual fungus.</title>
        <authorList>
            <person name="Ropars J."/>
            <person name="Sedzielewska K."/>
            <person name="Noel J."/>
            <person name="Charron P."/>
            <person name="Farinelli L."/>
            <person name="Marton T."/>
            <person name="Kruger M."/>
            <person name="Pelin A."/>
            <person name="Brachmann A."/>
            <person name="Corradi N."/>
        </authorList>
    </citation>
    <scope>NUCLEOTIDE SEQUENCE [LARGE SCALE GENOMIC DNA]</scope>
    <source>
        <strain evidence="3 4">A4</strain>
    </source>
</reference>
<protein>
    <submittedName>
        <fullName evidence="3">Uncharacterized protein</fullName>
    </submittedName>
</protein>
<keyword evidence="2" id="KW-1133">Transmembrane helix</keyword>
<proteinExistence type="predicted"/>
<comment type="caution">
    <text evidence="3">The sequence shown here is derived from an EMBL/GenBank/DDBJ whole genome shotgun (WGS) entry which is preliminary data.</text>
</comment>
<gene>
    <name evidence="3" type="ORF">RhiirA4_462293</name>
</gene>
<evidence type="ECO:0000313" key="3">
    <source>
        <dbReference type="EMBL" id="PKY47174.1"/>
    </source>
</evidence>
<dbReference type="Proteomes" id="UP000234323">
    <property type="component" value="Unassembled WGS sequence"/>
</dbReference>
<name>A0A2I1GKS2_9GLOM</name>
<dbReference type="VEuPathDB" id="FungiDB:RhiirFUN_021576"/>
<evidence type="ECO:0000256" key="1">
    <source>
        <dbReference type="SAM" id="MobiDB-lite"/>
    </source>
</evidence>
<dbReference type="EMBL" id="LLXI01000523">
    <property type="protein sequence ID" value="PKY47174.1"/>
    <property type="molecule type" value="Genomic_DNA"/>
</dbReference>
<evidence type="ECO:0000313" key="4">
    <source>
        <dbReference type="Proteomes" id="UP000234323"/>
    </source>
</evidence>
<organism evidence="3 4">
    <name type="scientific">Rhizophagus irregularis</name>
    <dbReference type="NCBI Taxonomy" id="588596"/>
    <lineage>
        <taxon>Eukaryota</taxon>
        <taxon>Fungi</taxon>
        <taxon>Fungi incertae sedis</taxon>
        <taxon>Mucoromycota</taxon>
        <taxon>Glomeromycotina</taxon>
        <taxon>Glomeromycetes</taxon>
        <taxon>Glomerales</taxon>
        <taxon>Glomeraceae</taxon>
        <taxon>Rhizophagus</taxon>
    </lineage>
</organism>
<accession>A0A2I1GKS2</accession>
<feature type="compositionally biased region" description="Polar residues" evidence="1">
    <location>
        <begin position="168"/>
        <end position="178"/>
    </location>
</feature>
<feature type="region of interest" description="Disordered" evidence="1">
    <location>
        <begin position="168"/>
        <end position="205"/>
    </location>
</feature>